<dbReference type="InterPro" id="IPR036388">
    <property type="entry name" value="WH-like_DNA-bd_sf"/>
</dbReference>
<evidence type="ECO:0000256" key="4">
    <source>
        <dbReference type="SAM" id="MobiDB-lite"/>
    </source>
</evidence>
<dbReference type="SUPFAM" id="SSF46785">
    <property type="entry name" value="Winged helix' DNA-binding domain"/>
    <property type="match status" value="1"/>
</dbReference>
<dbReference type="Pfam" id="PF01090">
    <property type="entry name" value="Ribosomal_S19e"/>
    <property type="match status" value="1"/>
</dbReference>
<evidence type="ECO:0000256" key="3">
    <source>
        <dbReference type="ARBA" id="ARBA00023274"/>
    </source>
</evidence>
<keyword evidence="2 5" id="KW-0689">Ribosomal protein</keyword>
<evidence type="ECO:0000313" key="5">
    <source>
        <dbReference type="EMBL" id="AIE92245.1"/>
    </source>
</evidence>
<evidence type="ECO:0000256" key="2">
    <source>
        <dbReference type="ARBA" id="ARBA00022980"/>
    </source>
</evidence>
<sequence length="84" mass="9009">MAQQFGGPKDRGVKQNRAVAGSRNVARTIMQQLTTSGLITSKHNLAGTVNLGKVLTSEGQSLLDEVAHSVRPEADDRYPGLSNY</sequence>
<dbReference type="InterPro" id="IPR001266">
    <property type="entry name" value="Ribosomal_eS19"/>
</dbReference>
<dbReference type="GO" id="GO:0006412">
    <property type="term" value="P:translation"/>
    <property type="evidence" value="ECO:0007669"/>
    <property type="project" value="InterPro"/>
</dbReference>
<proteinExistence type="inferred from homology"/>
<dbReference type="GO" id="GO:0003735">
    <property type="term" value="F:structural constituent of ribosome"/>
    <property type="evidence" value="ECO:0007669"/>
    <property type="project" value="InterPro"/>
</dbReference>
<organism evidence="5">
    <name type="scientific">uncultured marine group II/III euryarchaeote AD1000_20_C05</name>
    <dbReference type="NCBI Taxonomy" id="1457735"/>
    <lineage>
        <taxon>Archaea</taxon>
        <taxon>Methanobacteriati</taxon>
        <taxon>Methanobacteriota</taxon>
        <taxon>environmental samples</taxon>
    </lineage>
</organism>
<evidence type="ECO:0000256" key="1">
    <source>
        <dbReference type="ARBA" id="ARBA00010014"/>
    </source>
</evidence>
<dbReference type="EMBL" id="KF900360">
    <property type="protein sequence ID" value="AIE92245.1"/>
    <property type="molecule type" value="Genomic_DNA"/>
</dbReference>
<accession>A0A075FL16</accession>
<dbReference type="InterPro" id="IPR036390">
    <property type="entry name" value="WH_DNA-bd_sf"/>
</dbReference>
<reference evidence="5" key="1">
    <citation type="journal article" date="2014" name="Genome Biol. Evol.">
        <title>Pangenome evidence for extensive interdomain horizontal transfer affecting lineage core and shell genes in uncultured planktonic thaumarchaeota and euryarchaeota.</title>
        <authorList>
            <person name="Deschamps P."/>
            <person name="Zivanovic Y."/>
            <person name="Moreira D."/>
            <person name="Rodriguez-Valera F."/>
            <person name="Lopez-Garcia P."/>
        </authorList>
    </citation>
    <scope>NUCLEOTIDE SEQUENCE</scope>
</reference>
<comment type="similarity">
    <text evidence="1">Belongs to the eukaryotic ribosomal protein eS19 family.</text>
</comment>
<dbReference type="GO" id="GO:1990904">
    <property type="term" value="C:ribonucleoprotein complex"/>
    <property type="evidence" value="ECO:0007669"/>
    <property type="project" value="UniProtKB-KW"/>
</dbReference>
<name>A0A075FL16_9EURY</name>
<feature type="region of interest" description="Disordered" evidence="4">
    <location>
        <begin position="1"/>
        <end position="20"/>
    </location>
</feature>
<dbReference type="GO" id="GO:0005840">
    <property type="term" value="C:ribosome"/>
    <property type="evidence" value="ECO:0007669"/>
    <property type="project" value="UniProtKB-KW"/>
</dbReference>
<dbReference type="SMART" id="SM01413">
    <property type="entry name" value="Ribosomal_S19e"/>
    <property type="match status" value="1"/>
</dbReference>
<dbReference type="AlphaFoldDB" id="A0A075FL16"/>
<keyword evidence="3" id="KW-0687">Ribonucleoprotein</keyword>
<protein>
    <submittedName>
        <fullName evidence="5">Ribosomal protein S19E (S16A)</fullName>
    </submittedName>
</protein>
<dbReference type="Gene3D" id="1.10.10.10">
    <property type="entry name" value="Winged helix-like DNA-binding domain superfamily/Winged helix DNA-binding domain"/>
    <property type="match status" value="1"/>
</dbReference>